<comment type="caution">
    <text evidence="4">The sequence shown here is derived from an EMBL/GenBank/DDBJ whole genome shotgun (WGS) entry which is preliminary data.</text>
</comment>
<dbReference type="GO" id="GO:0008374">
    <property type="term" value="F:O-acyltransferase activity"/>
    <property type="evidence" value="ECO:0007669"/>
    <property type="project" value="TreeGrafter"/>
</dbReference>
<proteinExistence type="inferred from homology"/>
<feature type="transmembrane region" description="Helical" evidence="3">
    <location>
        <begin position="20"/>
        <end position="38"/>
    </location>
</feature>
<keyword evidence="3" id="KW-0812">Transmembrane</keyword>
<dbReference type="Gene3D" id="2.160.10.10">
    <property type="entry name" value="Hexapeptide repeat proteins"/>
    <property type="match status" value="1"/>
</dbReference>
<evidence type="ECO:0000256" key="1">
    <source>
        <dbReference type="ARBA" id="ARBA00007274"/>
    </source>
</evidence>
<reference evidence="4" key="1">
    <citation type="submission" date="2021-09" db="EMBL/GenBank/DDBJ databases">
        <title>Genome analysis of Fictibacillus sp. KIGAM418 isolated from marine sediment.</title>
        <authorList>
            <person name="Seo M.-J."/>
            <person name="Cho E.-S."/>
            <person name="Hwang C.Y."/>
        </authorList>
    </citation>
    <scope>NUCLEOTIDE SEQUENCE</scope>
    <source>
        <strain evidence="4">KIGAM418</strain>
    </source>
</reference>
<dbReference type="NCBIfam" id="NF007797">
    <property type="entry name" value="PRK10502.1"/>
    <property type="match status" value="1"/>
</dbReference>
<evidence type="ECO:0000313" key="4">
    <source>
        <dbReference type="EMBL" id="MCK6259021.1"/>
    </source>
</evidence>
<gene>
    <name evidence="4" type="ORF">LCY76_20835</name>
</gene>
<keyword evidence="2" id="KW-0808">Transferase</keyword>
<dbReference type="AlphaFoldDB" id="A0A9X1XF76"/>
<accession>A0A9X1XF76</accession>
<sequence length="183" mass="20736">MKIIDLSKAGNGSFHRKWPIWYEAVWMIINYFFISNPLQISSKIRIFFLKLFGAKIGENVIIRPRTRIRFPWNLEIGNNTWIGEGVWISNKGKMTIGNNVVISQDSFLTTGSHDIYKTMDVIIKPVYISDGVWITSKCIILQGVTIGMNTVITPGSVVNKTLPAASIYGGNPVKYIKQREILE</sequence>
<organism evidence="4 5">
    <name type="scientific">Fictibacillus marinisediminis</name>
    <dbReference type="NCBI Taxonomy" id="2878389"/>
    <lineage>
        <taxon>Bacteria</taxon>
        <taxon>Bacillati</taxon>
        <taxon>Bacillota</taxon>
        <taxon>Bacilli</taxon>
        <taxon>Bacillales</taxon>
        <taxon>Fictibacillaceae</taxon>
        <taxon>Fictibacillus</taxon>
    </lineage>
</organism>
<keyword evidence="3" id="KW-0472">Membrane</keyword>
<keyword evidence="3" id="KW-1133">Transmembrane helix</keyword>
<dbReference type="RefSeq" id="WP_248254240.1">
    <property type="nucleotide sequence ID" value="NZ_JAIWJX010000002.1"/>
</dbReference>
<comment type="similarity">
    <text evidence="1">Belongs to the transferase hexapeptide repeat family.</text>
</comment>
<dbReference type="InterPro" id="IPR011004">
    <property type="entry name" value="Trimer_LpxA-like_sf"/>
</dbReference>
<dbReference type="PANTHER" id="PTHR23416">
    <property type="entry name" value="SIALIC ACID SYNTHASE-RELATED"/>
    <property type="match status" value="1"/>
</dbReference>
<keyword evidence="5" id="KW-1185">Reference proteome</keyword>
<evidence type="ECO:0000256" key="2">
    <source>
        <dbReference type="ARBA" id="ARBA00022679"/>
    </source>
</evidence>
<dbReference type="InterPro" id="IPR051159">
    <property type="entry name" value="Hexapeptide_acetyltransf"/>
</dbReference>
<dbReference type="PANTHER" id="PTHR23416:SF23">
    <property type="entry name" value="ACETYLTRANSFERASE C18B11.09C-RELATED"/>
    <property type="match status" value="1"/>
</dbReference>
<dbReference type="GO" id="GO:0005829">
    <property type="term" value="C:cytosol"/>
    <property type="evidence" value="ECO:0007669"/>
    <property type="project" value="TreeGrafter"/>
</dbReference>
<dbReference type="Proteomes" id="UP001139011">
    <property type="component" value="Unassembled WGS sequence"/>
</dbReference>
<dbReference type="SUPFAM" id="SSF51161">
    <property type="entry name" value="Trimeric LpxA-like enzymes"/>
    <property type="match status" value="1"/>
</dbReference>
<evidence type="ECO:0000313" key="5">
    <source>
        <dbReference type="Proteomes" id="UP001139011"/>
    </source>
</evidence>
<dbReference type="EMBL" id="JAIWJX010000002">
    <property type="protein sequence ID" value="MCK6259021.1"/>
    <property type="molecule type" value="Genomic_DNA"/>
</dbReference>
<name>A0A9X1XF76_9BACL</name>
<protein>
    <submittedName>
        <fullName evidence="4">WcaF family extracellular polysaccharide biosynthesis acetyltransferase</fullName>
    </submittedName>
</protein>
<evidence type="ECO:0000256" key="3">
    <source>
        <dbReference type="SAM" id="Phobius"/>
    </source>
</evidence>
<dbReference type="CDD" id="cd05825">
    <property type="entry name" value="LbH_wcaF_like"/>
    <property type="match status" value="1"/>
</dbReference>